<evidence type="ECO:0000256" key="5">
    <source>
        <dbReference type="ARBA" id="ARBA00022792"/>
    </source>
</evidence>
<dbReference type="InterPro" id="IPR005336">
    <property type="entry name" value="MPC"/>
</dbReference>
<keyword evidence="3 9" id="KW-0813">Transport</keyword>
<protein>
    <recommendedName>
        <fullName evidence="9">Mitochondrial pyruvate carrier</fullName>
    </recommendedName>
</protein>
<gene>
    <name evidence="10" type="ORF">OKIOD_LOCUS15525</name>
</gene>
<evidence type="ECO:0000256" key="7">
    <source>
        <dbReference type="ARBA" id="ARBA00023128"/>
    </source>
</evidence>
<keyword evidence="6" id="KW-1133">Transmembrane helix</keyword>
<evidence type="ECO:0000313" key="10">
    <source>
        <dbReference type="EMBL" id="CAG5112561.1"/>
    </source>
</evidence>
<dbReference type="Pfam" id="PF03650">
    <property type="entry name" value="MPC"/>
    <property type="match status" value="1"/>
</dbReference>
<sequence length="121" mass="13798">MWNRFTNFATRRFLSASQKAWLDHPAGPKTVFFWAPAWKWALVFAGIGDYFRPAEKLSLNQSASLTATGFIWSRYSMVIIPKNYVLFSVNLALGLTGAMQVGRILHYQTTDEYKAKQAQQS</sequence>
<proteinExistence type="inferred from homology"/>
<evidence type="ECO:0000256" key="2">
    <source>
        <dbReference type="ARBA" id="ARBA00006416"/>
    </source>
</evidence>
<keyword evidence="11" id="KW-1185">Reference proteome</keyword>
<evidence type="ECO:0000313" key="11">
    <source>
        <dbReference type="Proteomes" id="UP001158576"/>
    </source>
</evidence>
<organism evidence="10 11">
    <name type="scientific">Oikopleura dioica</name>
    <name type="common">Tunicate</name>
    <dbReference type="NCBI Taxonomy" id="34765"/>
    <lineage>
        <taxon>Eukaryota</taxon>
        <taxon>Metazoa</taxon>
        <taxon>Chordata</taxon>
        <taxon>Tunicata</taxon>
        <taxon>Appendicularia</taxon>
        <taxon>Copelata</taxon>
        <taxon>Oikopleuridae</taxon>
        <taxon>Oikopleura</taxon>
    </lineage>
</organism>
<dbReference type="PANTHER" id="PTHR14154">
    <property type="entry name" value="UPF0041 BRAIN PROTEIN 44-RELATED"/>
    <property type="match status" value="1"/>
</dbReference>
<evidence type="ECO:0000256" key="6">
    <source>
        <dbReference type="ARBA" id="ARBA00022989"/>
    </source>
</evidence>
<comment type="subcellular location">
    <subcellularLocation>
        <location evidence="1 9">Mitochondrion inner membrane</location>
        <topology evidence="1 9">Multi-pass membrane protein</topology>
    </subcellularLocation>
</comment>
<keyword evidence="4" id="KW-0812">Transmembrane</keyword>
<comment type="similarity">
    <text evidence="2 9">Belongs to the mitochondrial pyruvate carrier (MPC) (TC 2.A.105) family.</text>
</comment>
<dbReference type="EMBL" id="OU015567">
    <property type="protein sequence ID" value="CAG5112561.1"/>
    <property type="molecule type" value="Genomic_DNA"/>
</dbReference>
<evidence type="ECO:0000256" key="1">
    <source>
        <dbReference type="ARBA" id="ARBA00004448"/>
    </source>
</evidence>
<keyword evidence="8" id="KW-0472">Membrane</keyword>
<reference evidence="10 11" key="1">
    <citation type="submission" date="2021-04" db="EMBL/GenBank/DDBJ databases">
        <authorList>
            <person name="Bliznina A."/>
        </authorList>
    </citation>
    <scope>NUCLEOTIDE SEQUENCE [LARGE SCALE GENOMIC DNA]</scope>
</reference>
<keyword evidence="7 9" id="KW-0496">Mitochondrion</keyword>
<comment type="function">
    <text evidence="9">Mediates the uptake of pyruvate into mitochondria.</text>
</comment>
<name>A0ABN7T4H4_OIKDI</name>
<accession>A0ABN7T4H4</accession>
<dbReference type="Proteomes" id="UP001158576">
    <property type="component" value="Chromosome 2"/>
</dbReference>
<evidence type="ECO:0000256" key="4">
    <source>
        <dbReference type="ARBA" id="ARBA00022692"/>
    </source>
</evidence>
<evidence type="ECO:0000256" key="9">
    <source>
        <dbReference type="RuleBase" id="RU363100"/>
    </source>
</evidence>
<evidence type="ECO:0000256" key="3">
    <source>
        <dbReference type="ARBA" id="ARBA00022448"/>
    </source>
</evidence>
<evidence type="ECO:0000256" key="8">
    <source>
        <dbReference type="ARBA" id="ARBA00023136"/>
    </source>
</evidence>
<keyword evidence="5 9" id="KW-0999">Mitochondrion inner membrane</keyword>